<feature type="repeat" description="WD" evidence="3">
    <location>
        <begin position="1225"/>
        <end position="1266"/>
    </location>
</feature>
<feature type="repeat" description="WD" evidence="3">
    <location>
        <begin position="960"/>
        <end position="994"/>
    </location>
</feature>
<dbReference type="PANTHER" id="PTHR19879:SF9">
    <property type="entry name" value="TRANSCRIPTION INITIATION FACTOR TFIID SUBUNIT 5"/>
    <property type="match status" value="1"/>
</dbReference>
<feature type="repeat" description="WD" evidence="3">
    <location>
        <begin position="909"/>
        <end position="950"/>
    </location>
</feature>
<feature type="repeat" description="WD" evidence="3">
    <location>
        <begin position="997"/>
        <end position="1038"/>
    </location>
</feature>
<dbReference type="PROSITE" id="PS50082">
    <property type="entry name" value="WD_REPEATS_2"/>
    <property type="match status" value="12"/>
</dbReference>
<organism evidence="5 6">
    <name type="scientific">Sphaerisporangium flaviroseum</name>
    <dbReference type="NCBI Taxonomy" id="509199"/>
    <lineage>
        <taxon>Bacteria</taxon>
        <taxon>Bacillati</taxon>
        <taxon>Actinomycetota</taxon>
        <taxon>Actinomycetes</taxon>
        <taxon>Streptosporangiales</taxon>
        <taxon>Streptosporangiaceae</taxon>
        <taxon>Sphaerisporangium</taxon>
    </lineage>
</organism>
<evidence type="ECO:0000256" key="3">
    <source>
        <dbReference type="PROSITE-ProRule" id="PRU00221"/>
    </source>
</evidence>
<comment type="caution">
    <text evidence="5">The sequence shown here is derived from an EMBL/GenBank/DDBJ whole genome shotgun (WGS) entry which is preliminary data.</text>
</comment>
<protein>
    <recommendedName>
        <fullName evidence="4">Novel STAND NTPase 1 domain-containing protein</fullName>
    </recommendedName>
</protein>
<dbReference type="PROSITE" id="PS00678">
    <property type="entry name" value="WD_REPEATS_1"/>
    <property type="match status" value="4"/>
</dbReference>
<dbReference type="Gene3D" id="2.130.10.10">
    <property type="entry name" value="YVTN repeat-like/Quinoprotein amine dehydrogenase"/>
    <property type="match status" value="5"/>
</dbReference>
<feature type="domain" description="Novel STAND NTPase 1" evidence="4">
    <location>
        <begin position="241"/>
        <end position="644"/>
    </location>
</feature>
<dbReference type="InterPro" id="IPR036322">
    <property type="entry name" value="WD40_repeat_dom_sf"/>
</dbReference>
<keyword evidence="1 3" id="KW-0853">WD repeat</keyword>
<keyword evidence="2" id="KW-0677">Repeat</keyword>
<dbReference type="InterPro" id="IPR027417">
    <property type="entry name" value="P-loop_NTPase"/>
</dbReference>
<proteinExistence type="predicted"/>
<dbReference type="RefSeq" id="WP_344936868.1">
    <property type="nucleotide sequence ID" value="NZ_BAAAZR010000002.1"/>
</dbReference>
<gene>
    <name evidence="5" type="ORF">GCM10022226_19210</name>
</gene>
<feature type="repeat" description="WD" evidence="3">
    <location>
        <begin position="825"/>
        <end position="866"/>
    </location>
</feature>
<dbReference type="SMART" id="SM00320">
    <property type="entry name" value="WD40"/>
    <property type="match status" value="14"/>
</dbReference>
<dbReference type="SUPFAM" id="SSF52540">
    <property type="entry name" value="P-loop containing nucleoside triphosphate hydrolases"/>
    <property type="match status" value="1"/>
</dbReference>
<dbReference type="PANTHER" id="PTHR19879">
    <property type="entry name" value="TRANSCRIPTION INITIATION FACTOR TFIID"/>
    <property type="match status" value="1"/>
</dbReference>
<dbReference type="InterPro" id="IPR001680">
    <property type="entry name" value="WD40_rpt"/>
</dbReference>
<feature type="repeat" description="WD" evidence="3">
    <location>
        <begin position="1310"/>
        <end position="1342"/>
    </location>
</feature>
<evidence type="ECO:0000313" key="5">
    <source>
        <dbReference type="EMBL" id="GAA3799864.1"/>
    </source>
</evidence>
<dbReference type="Gene3D" id="3.40.50.300">
    <property type="entry name" value="P-loop containing nucleotide triphosphate hydrolases"/>
    <property type="match status" value="1"/>
</dbReference>
<dbReference type="PRINTS" id="PR00320">
    <property type="entry name" value="GPROTEINBRPT"/>
</dbReference>
<sequence>MAADAERPRDDPVRGVRQEAREGVAVALARVSAAGLARMTPPALLALLSAGALTPLALVAPDQAGLAWLGVATGVGTNVLSQVIGNGVAALRRRTAAKEPAAREVEQELAERIEDILATDTAQARQLRIALAAVLREIDAASIALELAVDSGNRTLQTQINAAFVALSGEFAEFGFLLTGIDRAASEIQRTLLRQDAERRHDRSRMRMQSAQLMLIREELALLRRDRSAGAHTTRWDQGSPYRGLLPFEADHVPIFHGREQVTRLLLGKLSERLSEQSVVMVTGVSGVGKSSLLRAGLLPALAREMLPVAGSARWPCLLLTPTRAPLEELAAHLAALSHLDPVTVRRSLADHPADAHLLLRQAVLASDAGEAARMVLVVDQFEEVFTLVEESAQREAFITALTSMATTPMGPEARAPALVVIGVRGDFLDRCAAYPVLAEGLQEGQVVVGPMTEPELRSAITSPAAAADLQLEPGLADAVLDELGSRDGYGAGVLPLLSQAMLATWENREGDLLTVRGYGRGGGVWQAVQTSAEAVFSGLTEEERATARRLFQRMTVVSGDGRLARRRLPKSQLGEPVADAVVDAFATKRLIVVHGTTVEIAHDCLLRAWPRLREWLEDDQAGRILYGQLLADAGDWERHGRDSSFLYRGTRLAAVRQARAGWEADPGRYPPLERTVAEFFAASIRAAGHRRRWIRLGIAVLSGLTLVASIAAVAAVRFAGEAENRSLQALSRQLSTQSTVLRDTDPVAAALLAVAAWRIAHTDEARHSMLNALAAPSRGVLAGHAGRVTSLAFNHDGNMLASTGEDLTVRLWDVGARRQIGDPLPGHKDIAGKLTFSNDGTTLAGSGDNGVVLLWDVAARKQIGRLEHGGGIEDLAFSPDGGILATAGNDGTIRLWKVSSGKQIGQPMRHGRSTVYAVAIDPGGEVVAGAGNDGTVSLWNMVTHKQIGRRIAATGYQTVQDVTFSPDGTMLATGAQDGTARLWSTATHEQIGASIIVSRDNQVSEVAFSPDGTTLATEDYGGGVRLWSTTTHEPLGEPLTDPNEKIFDVAFSPDGSMLATAANWIDYDNDNDNDSGHGNGVVRLWDPTMFRPTGPPLAGPNGSIGWVAFSPDGTTLATAGRAKALLLWDLAGRRQIGPLSGLGDWPWAMAFNHDGTLVAGAARGTVRLWRTATRTQIGAPLAATRTSILDLAFSPSGTTLAVADQDGIVGIWDVTTRKRVGAPIKAAPLDVHGLSFSRDGTMLATLGGDRTAALWDTATYRRIGDLSGMPTVHELVFSPDGSTLAGAAEDGTVRLWRVATRVQDGPPLIVSRTVQARSVAFSPDGTVLATRDDNGVVRLWDTMMRRQVGMPLTSRGGIGSMAFSPDGTLLATTTDDDTVQLWNVGFPADPVSALCALAARPLSEQEWHQYLPDEQPYQRVCP</sequence>
<dbReference type="PROSITE" id="PS50294">
    <property type="entry name" value="WD_REPEATS_REGION"/>
    <property type="match status" value="8"/>
</dbReference>
<evidence type="ECO:0000256" key="1">
    <source>
        <dbReference type="ARBA" id="ARBA00022574"/>
    </source>
</evidence>
<evidence type="ECO:0000259" key="4">
    <source>
        <dbReference type="Pfam" id="PF20703"/>
    </source>
</evidence>
<dbReference type="SUPFAM" id="SSF50978">
    <property type="entry name" value="WD40 repeat-like"/>
    <property type="match status" value="2"/>
</dbReference>
<feature type="repeat" description="WD" evidence="3">
    <location>
        <begin position="1273"/>
        <end position="1301"/>
    </location>
</feature>
<dbReference type="Pfam" id="PF00400">
    <property type="entry name" value="WD40"/>
    <property type="match status" value="14"/>
</dbReference>
<evidence type="ECO:0000256" key="2">
    <source>
        <dbReference type="ARBA" id="ARBA00022737"/>
    </source>
</evidence>
<dbReference type="CDD" id="cd00267">
    <property type="entry name" value="ABC_ATPase"/>
    <property type="match status" value="1"/>
</dbReference>
<dbReference type="Proteomes" id="UP001500888">
    <property type="component" value="Unassembled WGS sequence"/>
</dbReference>
<accession>A0ABP7HTJ6</accession>
<keyword evidence="6" id="KW-1185">Reference proteome</keyword>
<feature type="repeat" description="WD" evidence="3">
    <location>
        <begin position="866"/>
        <end position="907"/>
    </location>
</feature>
<dbReference type="InterPro" id="IPR020472">
    <property type="entry name" value="WD40_PAC1"/>
</dbReference>
<feature type="repeat" description="WD" evidence="3">
    <location>
        <begin position="1182"/>
        <end position="1223"/>
    </location>
</feature>
<name>A0ABP7HTJ6_9ACTN</name>
<feature type="repeat" description="WD" evidence="3">
    <location>
        <begin position="1359"/>
        <end position="1385"/>
    </location>
</feature>
<dbReference type="InterPro" id="IPR015943">
    <property type="entry name" value="WD40/YVTN_repeat-like_dom_sf"/>
</dbReference>
<reference evidence="6" key="1">
    <citation type="journal article" date="2019" name="Int. J. Syst. Evol. Microbiol.">
        <title>The Global Catalogue of Microorganisms (GCM) 10K type strain sequencing project: providing services to taxonomists for standard genome sequencing and annotation.</title>
        <authorList>
            <consortium name="The Broad Institute Genomics Platform"/>
            <consortium name="The Broad Institute Genome Sequencing Center for Infectious Disease"/>
            <person name="Wu L."/>
            <person name="Ma J."/>
        </authorList>
    </citation>
    <scope>NUCLEOTIDE SEQUENCE [LARGE SCALE GENOMIC DNA]</scope>
    <source>
        <strain evidence="6">JCM 16908</strain>
    </source>
</reference>
<evidence type="ECO:0000313" key="6">
    <source>
        <dbReference type="Proteomes" id="UP001500888"/>
    </source>
</evidence>
<feature type="repeat" description="WD" evidence="3">
    <location>
        <begin position="782"/>
        <end position="823"/>
    </location>
</feature>
<feature type="repeat" description="WD" evidence="3">
    <location>
        <begin position="1098"/>
        <end position="1131"/>
    </location>
</feature>
<dbReference type="InterPro" id="IPR019775">
    <property type="entry name" value="WD40_repeat_CS"/>
</dbReference>
<dbReference type="Pfam" id="PF20703">
    <property type="entry name" value="nSTAND1"/>
    <property type="match status" value="1"/>
</dbReference>
<dbReference type="EMBL" id="BAAAZR010000002">
    <property type="protein sequence ID" value="GAA3799864.1"/>
    <property type="molecule type" value="Genomic_DNA"/>
</dbReference>
<dbReference type="CDD" id="cd00200">
    <property type="entry name" value="WD40"/>
    <property type="match status" value="2"/>
</dbReference>
<dbReference type="InterPro" id="IPR049052">
    <property type="entry name" value="nSTAND1"/>
</dbReference>